<dbReference type="AlphaFoldDB" id="D5BSN2"/>
<dbReference type="GO" id="GO:0004222">
    <property type="term" value="F:metalloendopeptidase activity"/>
    <property type="evidence" value="ECO:0007669"/>
    <property type="project" value="InterPro"/>
</dbReference>
<dbReference type="Pfam" id="PF13432">
    <property type="entry name" value="TPR_16"/>
    <property type="match status" value="1"/>
</dbReference>
<evidence type="ECO:0000256" key="7">
    <source>
        <dbReference type="SAM" id="Phobius"/>
    </source>
</evidence>
<keyword evidence="10" id="KW-1185">Reference proteome</keyword>
<evidence type="ECO:0000313" key="9">
    <source>
        <dbReference type="EMBL" id="ADE39279.1"/>
    </source>
</evidence>
<dbReference type="OrthoDB" id="9810445at2"/>
<keyword evidence="5" id="KW-0862">Zinc</keyword>
<evidence type="ECO:0000259" key="8">
    <source>
        <dbReference type="Pfam" id="PF01435"/>
    </source>
</evidence>
<dbReference type="eggNOG" id="COG4783">
    <property type="taxonomic scope" value="Bacteria"/>
</dbReference>
<dbReference type="InterPro" id="IPR001915">
    <property type="entry name" value="Peptidase_M48"/>
</dbReference>
<dbReference type="GO" id="GO:0046872">
    <property type="term" value="F:metal ion binding"/>
    <property type="evidence" value="ECO:0007669"/>
    <property type="project" value="UniProtKB-KW"/>
</dbReference>
<evidence type="ECO:0000256" key="6">
    <source>
        <dbReference type="ARBA" id="ARBA00023049"/>
    </source>
</evidence>
<dbReference type="HOGENOM" id="CLU_030556_2_0_5"/>
<organism evidence="9 10">
    <name type="scientific">Puniceispirillum marinum (strain IMCC1322)</name>
    <dbReference type="NCBI Taxonomy" id="488538"/>
    <lineage>
        <taxon>Bacteria</taxon>
        <taxon>Pseudomonadati</taxon>
        <taxon>Pseudomonadota</taxon>
        <taxon>Alphaproteobacteria</taxon>
        <taxon>Candidatus Puniceispirillales</taxon>
        <taxon>Candidatus Puniceispirillaceae</taxon>
        <taxon>Candidatus Puniceispirillum</taxon>
    </lineage>
</organism>
<dbReference type="InterPro" id="IPR051156">
    <property type="entry name" value="Mito/Outer_Membr_Metalloprot"/>
</dbReference>
<feature type="domain" description="Peptidase M48" evidence="8">
    <location>
        <begin position="56"/>
        <end position="241"/>
    </location>
</feature>
<keyword evidence="7" id="KW-1133">Transmembrane helix</keyword>
<keyword evidence="7" id="KW-0812">Transmembrane</keyword>
<dbReference type="STRING" id="488538.SAR116_1036"/>
<evidence type="ECO:0000256" key="5">
    <source>
        <dbReference type="ARBA" id="ARBA00022833"/>
    </source>
</evidence>
<evidence type="ECO:0000256" key="1">
    <source>
        <dbReference type="ARBA" id="ARBA00001947"/>
    </source>
</evidence>
<dbReference type="GO" id="GO:0051603">
    <property type="term" value="P:proteolysis involved in protein catabolic process"/>
    <property type="evidence" value="ECO:0007669"/>
    <property type="project" value="TreeGrafter"/>
</dbReference>
<evidence type="ECO:0000256" key="2">
    <source>
        <dbReference type="ARBA" id="ARBA00022670"/>
    </source>
</evidence>
<keyword evidence="4 9" id="KW-0378">Hydrolase</keyword>
<evidence type="ECO:0000256" key="3">
    <source>
        <dbReference type="ARBA" id="ARBA00022723"/>
    </source>
</evidence>
<name>D5BSN2_PUNMI</name>
<dbReference type="CDD" id="cd07324">
    <property type="entry name" value="M48C_Oma1-like"/>
    <property type="match status" value="1"/>
</dbReference>
<dbReference type="EC" id="3.4.24.-" evidence="9"/>
<dbReference type="Pfam" id="PF01435">
    <property type="entry name" value="Peptidase_M48"/>
    <property type="match status" value="1"/>
</dbReference>
<dbReference type="EMBL" id="CP001751">
    <property type="protein sequence ID" value="ADE39279.1"/>
    <property type="molecule type" value="Genomic_DNA"/>
</dbReference>
<keyword evidence="7" id="KW-0472">Membrane</keyword>
<dbReference type="RefSeq" id="WP_013045908.1">
    <property type="nucleotide sequence ID" value="NC_014010.1"/>
</dbReference>
<sequence>MQRVETLITNRSTATDPITRRLLMVRSITIITAMLLCLITSITSANAYLIRDTELEAGLEDIISPLAIAAGFKADEIKVRVVIAPEFNAFVAGGRTVYINSGLILKAKSPDEVIGVLAHELGHIVAGHVPRRGEAMADAKAASALAALAAIALAAGTGSNDAAVGVMIGGQDRAQRNLLASVRRDESVADELGLQILDDAGYSALGLRDMMQRMASQRALPESRQSSYYTTHPGAETRLTTYQDHVNQSAVSDNILPGRINRLMARLAAKMRAWTENPQDVLRYEEPDPVNTRYGHAIASYRRGDLGTALNDIDALIAGAPDDAFFYEFRGDILLSMGRASDAASAYETAVAARPDSPQILLNLGRALIATNQKPRLERAIEAIEKAASHEPEWAFVRRQLAIAYGRSGRISYADMSLAEEALLTGDTNRAVHLSKRVLARKDLDNIIRNRANDILFRYGTKDP</sequence>
<dbReference type="Gene3D" id="1.25.40.10">
    <property type="entry name" value="Tetratricopeptide repeat domain"/>
    <property type="match status" value="1"/>
</dbReference>
<dbReference type="Gene3D" id="3.30.2010.10">
    <property type="entry name" value="Metalloproteases ('zincins'), catalytic domain"/>
    <property type="match status" value="1"/>
</dbReference>
<dbReference type="PANTHER" id="PTHR22726:SF1">
    <property type="entry name" value="METALLOENDOPEPTIDASE OMA1, MITOCHONDRIAL"/>
    <property type="match status" value="1"/>
</dbReference>
<keyword evidence="6" id="KW-0482">Metalloprotease</keyword>
<dbReference type="InterPro" id="IPR011990">
    <property type="entry name" value="TPR-like_helical_dom_sf"/>
</dbReference>
<protein>
    <submittedName>
        <fullName evidence="9">Zn-dependent protease</fullName>
        <ecNumber evidence="9">3.4.24.-</ecNumber>
    </submittedName>
</protein>
<reference evidence="9 10" key="1">
    <citation type="journal article" date="2010" name="J. Bacteriol.">
        <title>Complete genome sequence of "Candidatus Puniceispirillum marinum" IMCC1322, a representative of the SAR116 clade in the Alphaproteobacteria.</title>
        <authorList>
            <person name="Oh H.M."/>
            <person name="Kwon K.K."/>
            <person name="Kang I."/>
            <person name="Kang S.G."/>
            <person name="Lee J.H."/>
            <person name="Kim S.J."/>
            <person name="Cho J.C."/>
        </authorList>
    </citation>
    <scope>NUCLEOTIDE SEQUENCE [LARGE SCALE GENOMIC DNA]</scope>
    <source>
        <strain evidence="9 10">IMCC1322</strain>
    </source>
</reference>
<feature type="transmembrane region" description="Helical" evidence="7">
    <location>
        <begin position="28"/>
        <end position="50"/>
    </location>
</feature>
<accession>D5BSN2</accession>
<gene>
    <name evidence="9" type="ordered locus">SAR116_1036</name>
</gene>
<dbReference type="Proteomes" id="UP000007460">
    <property type="component" value="Chromosome"/>
</dbReference>
<dbReference type="SUPFAM" id="SSF48452">
    <property type="entry name" value="TPR-like"/>
    <property type="match status" value="1"/>
</dbReference>
<keyword evidence="2 9" id="KW-0645">Protease</keyword>
<dbReference type="GO" id="GO:0016020">
    <property type="term" value="C:membrane"/>
    <property type="evidence" value="ECO:0007669"/>
    <property type="project" value="TreeGrafter"/>
</dbReference>
<proteinExistence type="predicted"/>
<keyword evidence="3" id="KW-0479">Metal-binding</keyword>
<dbReference type="KEGG" id="apb:SAR116_1036"/>
<evidence type="ECO:0000313" key="10">
    <source>
        <dbReference type="Proteomes" id="UP000007460"/>
    </source>
</evidence>
<comment type="cofactor">
    <cofactor evidence="1">
        <name>Zn(2+)</name>
        <dbReference type="ChEBI" id="CHEBI:29105"/>
    </cofactor>
</comment>
<dbReference type="PANTHER" id="PTHR22726">
    <property type="entry name" value="METALLOENDOPEPTIDASE OMA1"/>
    <property type="match status" value="1"/>
</dbReference>
<evidence type="ECO:0000256" key="4">
    <source>
        <dbReference type="ARBA" id="ARBA00022801"/>
    </source>
</evidence>